<dbReference type="EMBL" id="JAFEMO010000003">
    <property type="protein sequence ID" value="KAH7573001.1"/>
    <property type="molecule type" value="Genomic_DNA"/>
</dbReference>
<evidence type="ECO:0000313" key="1">
    <source>
        <dbReference type="EMBL" id="KAH7573001.1"/>
    </source>
</evidence>
<evidence type="ECO:0008006" key="3">
    <source>
        <dbReference type="Google" id="ProtNLM"/>
    </source>
</evidence>
<evidence type="ECO:0000313" key="2">
    <source>
        <dbReference type="Proteomes" id="UP000827721"/>
    </source>
</evidence>
<organism evidence="1 2">
    <name type="scientific">Xanthoceras sorbifolium</name>
    <dbReference type="NCBI Taxonomy" id="99658"/>
    <lineage>
        <taxon>Eukaryota</taxon>
        <taxon>Viridiplantae</taxon>
        <taxon>Streptophyta</taxon>
        <taxon>Embryophyta</taxon>
        <taxon>Tracheophyta</taxon>
        <taxon>Spermatophyta</taxon>
        <taxon>Magnoliopsida</taxon>
        <taxon>eudicotyledons</taxon>
        <taxon>Gunneridae</taxon>
        <taxon>Pentapetalae</taxon>
        <taxon>rosids</taxon>
        <taxon>malvids</taxon>
        <taxon>Sapindales</taxon>
        <taxon>Sapindaceae</taxon>
        <taxon>Xanthoceroideae</taxon>
        <taxon>Xanthoceras</taxon>
    </lineage>
</organism>
<sequence>MKQGSNTVTQYFSDLQDLRNELDLLFEEDSSCPECSIKQRRKLEDERVYDFLAGLNRNLDEVRGQVVARAPFPSPEEAFAKVRREEGRRKVMLNDDPYISAAQEGSTLGENQLYLISKSYVSTLEERNPKEIKKS</sequence>
<protein>
    <recommendedName>
        <fullName evidence="3">Retrotransposon gag domain-containing protein</fullName>
    </recommendedName>
</protein>
<proteinExistence type="predicted"/>
<name>A0ABQ8I8P7_9ROSI</name>
<gene>
    <name evidence="1" type="ORF">JRO89_XS03G0049000</name>
</gene>
<dbReference type="Proteomes" id="UP000827721">
    <property type="component" value="Unassembled WGS sequence"/>
</dbReference>
<dbReference type="PANTHER" id="PTHR34222:SF91">
    <property type="match status" value="1"/>
</dbReference>
<keyword evidence="2" id="KW-1185">Reference proteome</keyword>
<reference evidence="1 2" key="1">
    <citation type="submission" date="2021-02" db="EMBL/GenBank/DDBJ databases">
        <title>Plant Genome Project.</title>
        <authorList>
            <person name="Zhang R.-G."/>
        </authorList>
    </citation>
    <scope>NUCLEOTIDE SEQUENCE [LARGE SCALE GENOMIC DNA]</scope>
    <source>
        <tissue evidence="1">Leaves</tissue>
    </source>
</reference>
<comment type="caution">
    <text evidence="1">The sequence shown here is derived from an EMBL/GenBank/DDBJ whole genome shotgun (WGS) entry which is preliminary data.</text>
</comment>
<accession>A0ABQ8I8P7</accession>
<dbReference type="PANTHER" id="PTHR34222">
    <property type="entry name" value="GAG_PRE-INTEGRS DOMAIN-CONTAINING PROTEIN"/>
    <property type="match status" value="1"/>
</dbReference>